<sequence length="108" mass="11348">MTEREMLELAAKAASIKIKFFNSDGDAVVQCGGGGPESCIVNAWNPAQYKSDALALAATLKFTVDFERGVVWGAGDLDMTKLGTASPDDPYMCLAITSAAAEIGKNMP</sequence>
<protein>
    <submittedName>
        <fullName evidence="1">Uncharacterized protein</fullName>
    </submittedName>
</protein>
<name>A0ABZ2RBH4_ECTME</name>
<accession>A0ABZ2RBH4</accession>
<keyword evidence="2" id="KW-1185">Reference proteome</keyword>
<dbReference type="EMBL" id="CP148074">
    <property type="protein sequence ID" value="WXL23962.1"/>
    <property type="molecule type" value="Genomic_DNA"/>
</dbReference>
<organism evidence="1 2">
    <name type="scientific">Ectopseudomonas mendocina</name>
    <name type="common">Pseudomonas mendocina</name>
    <dbReference type="NCBI Taxonomy" id="300"/>
    <lineage>
        <taxon>Bacteria</taxon>
        <taxon>Pseudomonadati</taxon>
        <taxon>Pseudomonadota</taxon>
        <taxon>Gammaproteobacteria</taxon>
        <taxon>Pseudomonadales</taxon>
        <taxon>Pseudomonadaceae</taxon>
        <taxon>Ectopseudomonas</taxon>
    </lineage>
</organism>
<gene>
    <name evidence="1" type="ORF">WG219_11410</name>
</gene>
<dbReference type="Proteomes" id="UP001476583">
    <property type="component" value="Chromosome"/>
</dbReference>
<evidence type="ECO:0000313" key="2">
    <source>
        <dbReference type="Proteomes" id="UP001476583"/>
    </source>
</evidence>
<reference evidence="1 2" key="1">
    <citation type="submission" date="2024-03" db="EMBL/GenBank/DDBJ databases">
        <title>Complete genome of BD2.</title>
        <authorList>
            <person name="Cao G."/>
        </authorList>
    </citation>
    <scope>NUCLEOTIDE SEQUENCE [LARGE SCALE GENOMIC DNA]</scope>
    <source>
        <strain evidence="1 2">BD2</strain>
    </source>
</reference>
<evidence type="ECO:0000313" key="1">
    <source>
        <dbReference type="EMBL" id="WXL23962.1"/>
    </source>
</evidence>
<proteinExistence type="predicted"/>